<accession>A0A5B7FYY9</accession>
<protein>
    <submittedName>
        <fullName evidence="1">Uncharacterized protein</fullName>
    </submittedName>
</protein>
<reference evidence="1 2" key="1">
    <citation type="submission" date="2019-05" db="EMBL/GenBank/DDBJ databases">
        <title>Another draft genome of Portunus trituberculatus and its Hox gene families provides insights of decapod evolution.</title>
        <authorList>
            <person name="Jeong J.-H."/>
            <person name="Song I."/>
            <person name="Kim S."/>
            <person name="Choi T."/>
            <person name="Kim D."/>
            <person name="Ryu S."/>
            <person name="Kim W."/>
        </authorList>
    </citation>
    <scope>NUCLEOTIDE SEQUENCE [LARGE SCALE GENOMIC DNA]</scope>
    <source>
        <tissue evidence="1">Muscle</tissue>
    </source>
</reference>
<dbReference type="AlphaFoldDB" id="A0A5B7FYY9"/>
<dbReference type="Proteomes" id="UP000324222">
    <property type="component" value="Unassembled WGS sequence"/>
</dbReference>
<gene>
    <name evidence="1" type="ORF">E2C01_044344</name>
</gene>
<organism evidence="1 2">
    <name type="scientific">Portunus trituberculatus</name>
    <name type="common">Swimming crab</name>
    <name type="synonym">Neptunus trituberculatus</name>
    <dbReference type="NCBI Taxonomy" id="210409"/>
    <lineage>
        <taxon>Eukaryota</taxon>
        <taxon>Metazoa</taxon>
        <taxon>Ecdysozoa</taxon>
        <taxon>Arthropoda</taxon>
        <taxon>Crustacea</taxon>
        <taxon>Multicrustacea</taxon>
        <taxon>Malacostraca</taxon>
        <taxon>Eumalacostraca</taxon>
        <taxon>Eucarida</taxon>
        <taxon>Decapoda</taxon>
        <taxon>Pleocyemata</taxon>
        <taxon>Brachyura</taxon>
        <taxon>Eubrachyura</taxon>
        <taxon>Portunoidea</taxon>
        <taxon>Portunidae</taxon>
        <taxon>Portuninae</taxon>
        <taxon>Portunus</taxon>
    </lineage>
</organism>
<keyword evidence="2" id="KW-1185">Reference proteome</keyword>
<comment type="caution">
    <text evidence="1">The sequence shown here is derived from an EMBL/GenBank/DDBJ whole genome shotgun (WGS) entry which is preliminary data.</text>
</comment>
<name>A0A5B7FYY9_PORTR</name>
<dbReference type="EMBL" id="VSRR010009546">
    <property type="protein sequence ID" value="MPC50515.1"/>
    <property type="molecule type" value="Genomic_DNA"/>
</dbReference>
<evidence type="ECO:0000313" key="1">
    <source>
        <dbReference type="EMBL" id="MPC50515.1"/>
    </source>
</evidence>
<evidence type="ECO:0000313" key="2">
    <source>
        <dbReference type="Proteomes" id="UP000324222"/>
    </source>
</evidence>
<proteinExistence type="predicted"/>
<sequence>MEQWLIAPVTMPRLIPRLMYLILSQDVKLHVWLCAPMTIVTY</sequence>